<sequence length="26" mass="2643">MKTLMTAAVALTLAAPAAAQVENAER</sequence>
<dbReference type="Proteomes" id="UP000243978">
    <property type="component" value="Unassembled WGS sequence"/>
</dbReference>
<comment type="caution">
    <text evidence="2">The sequence shown here is derived from an EMBL/GenBank/DDBJ whole genome shotgun (WGS) entry which is preliminary data.</text>
</comment>
<dbReference type="AlphaFoldDB" id="A0A2T6BQ83"/>
<accession>A0A2T6BQ83</accession>
<feature type="non-terminal residue" evidence="2">
    <location>
        <position position="26"/>
    </location>
</feature>
<evidence type="ECO:0000313" key="3">
    <source>
        <dbReference type="Proteomes" id="UP000243978"/>
    </source>
</evidence>
<evidence type="ECO:0000313" key="1">
    <source>
        <dbReference type="EMBL" id="PTX54001.1"/>
    </source>
</evidence>
<dbReference type="EMBL" id="QBKS01000002">
    <property type="protein sequence ID" value="PTX54001.1"/>
    <property type="molecule type" value="Genomic_DNA"/>
</dbReference>
<keyword evidence="3" id="KW-1185">Reference proteome</keyword>
<organism evidence="2 3">
    <name type="scientific">Litoreibacter ponti</name>
    <dbReference type="NCBI Taxonomy" id="1510457"/>
    <lineage>
        <taxon>Bacteria</taxon>
        <taxon>Pseudomonadati</taxon>
        <taxon>Pseudomonadota</taxon>
        <taxon>Alphaproteobacteria</taxon>
        <taxon>Rhodobacterales</taxon>
        <taxon>Roseobacteraceae</taxon>
        <taxon>Litoreibacter</taxon>
    </lineage>
</organism>
<evidence type="ECO:0000313" key="2">
    <source>
        <dbReference type="EMBL" id="PTX58127.1"/>
    </source>
</evidence>
<reference evidence="2 3" key="1">
    <citation type="submission" date="2018-04" db="EMBL/GenBank/DDBJ databases">
        <title>Genomic Encyclopedia of Archaeal and Bacterial Type Strains, Phase II (KMG-II): from individual species to whole genera.</title>
        <authorList>
            <person name="Goeker M."/>
        </authorList>
    </citation>
    <scope>NUCLEOTIDE SEQUENCE [LARGE SCALE GENOMIC DNA]</scope>
    <source>
        <strain evidence="2 3">DSM 100977</strain>
    </source>
</reference>
<name>A0A2T6BQ83_9RHOB</name>
<gene>
    <name evidence="2" type="ORF">C8N43_2804</name>
    <name evidence="1" type="ORF">C8N43_2806</name>
</gene>
<dbReference type="EMBL" id="QBKS01000001">
    <property type="protein sequence ID" value="PTX58127.1"/>
    <property type="molecule type" value="Genomic_DNA"/>
</dbReference>
<protein>
    <submittedName>
        <fullName evidence="2">Uncharacterized protein</fullName>
    </submittedName>
</protein>
<proteinExistence type="predicted"/>